<proteinExistence type="inferred from homology"/>
<evidence type="ECO:0000259" key="4">
    <source>
        <dbReference type="Pfam" id="PF00135"/>
    </source>
</evidence>
<comment type="similarity">
    <text evidence="1">Belongs to the type-B carboxylesterase/lipase family.</text>
</comment>
<accession>A0A1B8G7W5</accession>
<dbReference type="GO" id="GO:0052689">
    <property type="term" value="F:carboxylic ester hydrolase activity"/>
    <property type="evidence" value="ECO:0007669"/>
    <property type="project" value="TreeGrafter"/>
</dbReference>
<evidence type="ECO:0000313" key="5">
    <source>
        <dbReference type="EMBL" id="OBT91929.1"/>
    </source>
</evidence>
<dbReference type="PANTHER" id="PTHR43918:SF4">
    <property type="entry name" value="CARBOXYLIC ESTER HYDROLASE"/>
    <property type="match status" value="1"/>
</dbReference>
<organism evidence="5 6">
    <name type="scientific">Pseudogymnoascus verrucosus</name>
    <dbReference type="NCBI Taxonomy" id="342668"/>
    <lineage>
        <taxon>Eukaryota</taxon>
        <taxon>Fungi</taxon>
        <taxon>Dikarya</taxon>
        <taxon>Ascomycota</taxon>
        <taxon>Pezizomycotina</taxon>
        <taxon>Leotiomycetes</taxon>
        <taxon>Thelebolales</taxon>
        <taxon>Thelebolaceae</taxon>
        <taxon>Pseudogymnoascus</taxon>
    </lineage>
</organism>
<dbReference type="Proteomes" id="UP000091956">
    <property type="component" value="Unassembled WGS sequence"/>
</dbReference>
<keyword evidence="6" id="KW-1185">Reference proteome</keyword>
<reference evidence="5 6" key="1">
    <citation type="submission" date="2016-03" db="EMBL/GenBank/DDBJ databases">
        <title>Comparative genomics of Pseudogymnoascus destructans, the fungus causing white-nose syndrome of bats.</title>
        <authorList>
            <person name="Palmer J.M."/>
            <person name="Drees K.P."/>
            <person name="Foster J.T."/>
            <person name="Lindner D.L."/>
        </authorList>
    </citation>
    <scope>NUCLEOTIDE SEQUENCE [LARGE SCALE GENOMIC DNA]</scope>
    <source>
        <strain evidence="5 6">UAMH 10579</strain>
    </source>
</reference>
<feature type="signal peptide" evidence="3">
    <location>
        <begin position="1"/>
        <end position="17"/>
    </location>
</feature>
<sequence length="520" mass="56021">MRSAIYLASFLLGLAAASHPRQPTAVVDAGTVVGVTTSLPSSTVTVNKFLGIPYAEPPVGSRRFLPPKPLKRFAKHTFNANQWGKHCHQRNEAETVVSDESEDCLFLNVYTPAECSGKKLPVLFWIYGGNLQDGNSGRAMFDGTSFATNQNIVVVTINYRVNVFGFPSSPALPLTESNPGFLDQRLALQWVQKNIHAFNGDPKKVTIGGESSGASSVDRLVDTFGPPLIAPFRAASASSGQATVSGIPRDSGPASWAALVSVLGCNGTSSKVELACMQRVDALAIRNIVELPYLANRAAGNAAQVPVYIGTSAQEGTTLARTYNLDIPNFTEEQMMYLLSTMTGGDPALNGLFSSLVHSIMDTDGLSLFYAAAQSYTELVYQCPAKLVAQATAQSGLPAWRYYHNISFPNIYLNDDPNTYPKFGSFHTADLGLIWGTYPKENATLVEVGLSKTIQKAWAGFVKDPWGEGPGWDRVDENGAGLACFGCDGGTGFTLIDEPHVDARCPYYNSLYSITKSPYF</sequence>
<feature type="domain" description="Carboxylesterase type B" evidence="4">
    <location>
        <begin position="24"/>
        <end position="474"/>
    </location>
</feature>
<dbReference type="EMBL" id="KV460277">
    <property type="protein sequence ID" value="OBT91929.1"/>
    <property type="molecule type" value="Genomic_DNA"/>
</dbReference>
<dbReference type="AlphaFoldDB" id="A0A1B8G7W5"/>
<reference evidence="6" key="2">
    <citation type="journal article" date="2018" name="Nat. Commun.">
        <title>Extreme sensitivity to ultraviolet light in the fungal pathogen causing white-nose syndrome of bats.</title>
        <authorList>
            <person name="Palmer J.M."/>
            <person name="Drees K.P."/>
            <person name="Foster J.T."/>
            <person name="Lindner D.L."/>
        </authorList>
    </citation>
    <scope>NUCLEOTIDE SEQUENCE [LARGE SCALE GENOMIC DNA]</scope>
    <source>
        <strain evidence="6">UAMH 10579</strain>
    </source>
</reference>
<evidence type="ECO:0000256" key="1">
    <source>
        <dbReference type="ARBA" id="ARBA00005964"/>
    </source>
</evidence>
<dbReference type="SUPFAM" id="SSF53474">
    <property type="entry name" value="alpha/beta-Hydrolases"/>
    <property type="match status" value="1"/>
</dbReference>
<evidence type="ECO:0000313" key="6">
    <source>
        <dbReference type="Proteomes" id="UP000091956"/>
    </source>
</evidence>
<dbReference type="InterPro" id="IPR019819">
    <property type="entry name" value="Carboxylesterase_B_CS"/>
</dbReference>
<evidence type="ECO:0000256" key="2">
    <source>
        <dbReference type="ARBA" id="ARBA00022801"/>
    </source>
</evidence>
<dbReference type="PROSITE" id="PS00941">
    <property type="entry name" value="CARBOXYLESTERASE_B_2"/>
    <property type="match status" value="1"/>
</dbReference>
<dbReference type="ESTHER" id="9pezi-a0a094efd1">
    <property type="family name" value="Fungal_carboxylesterase_lipase"/>
</dbReference>
<dbReference type="OrthoDB" id="408631at2759"/>
<dbReference type="Pfam" id="PF00135">
    <property type="entry name" value="COesterase"/>
    <property type="match status" value="1"/>
</dbReference>
<keyword evidence="2" id="KW-0378">Hydrolase</keyword>
<dbReference type="STRING" id="342668.A0A1B8G7W5"/>
<feature type="chain" id="PRO_5008608286" description="Carboxylesterase type B domain-containing protein" evidence="3">
    <location>
        <begin position="18"/>
        <end position="520"/>
    </location>
</feature>
<protein>
    <recommendedName>
        <fullName evidence="4">Carboxylesterase type B domain-containing protein</fullName>
    </recommendedName>
</protein>
<dbReference type="InterPro" id="IPR002018">
    <property type="entry name" value="CarbesteraseB"/>
</dbReference>
<name>A0A1B8G7W5_9PEZI</name>
<gene>
    <name evidence="5" type="ORF">VE01_09907</name>
</gene>
<dbReference type="Gene3D" id="3.40.50.1820">
    <property type="entry name" value="alpha/beta hydrolase"/>
    <property type="match status" value="1"/>
</dbReference>
<dbReference type="GeneID" id="28843293"/>
<keyword evidence="3" id="KW-0732">Signal</keyword>
<evidence type="ECO:0000256" key="3">
    <source>
        <dbReference type="SAM" id="SignalP"/>
    </source>
</evidence>
<dbReference type="InterPro" id="IPR050654">
    <property type="entry name" value="AChE-related_enzymes"/>
</dbReference>
<dbReference type="RefSeq" id="XP_018125662.1">
    <property type="nucleotide sequence ID" value="XM_018279314.2"/>
</dbReference>
<dbReference type="PANTHER" id="PTHR43918">
    <property type="entry name" value="ACETYLCHOLINESTERASE"/>
    <property type="match status" value="1"/>
</dbReference>
<dbReference type="InterPro" id="IPR029058">
    <property type="entry name" value="AB_hydrolase_fold"/>
</dbReference>